<protein>
    <submittedName>
        <fullName evidence="6">DgyrCDS1646</fullName>
    </submittedName>
</protein>
<accession>A0A7I8VAT2</accession>
<feature type="region of interest" description="Disordered" evidence="5">
    <location>
        <begin position="55"/>
        <end position="83"/>
    </location>
</feature>
<organism evidence="6 7">
    <name type="scientific">Dimorphilus gyrociliatus</name>
    <dbReference type="NCBI Taxonomy" id="2664684"/>
    <lineage>
        <taxon>Eukaryota</taxon>
        <taxon>Metazoa</taxon>
        <taxon>Spiralia</taxon>
        <taxon>Lophotrochozoa</taxon>
        <taxon>Annelida</taxon>
        <taxon>Polychaeta</taxon>
        <taxon>Polychaeta incertae sedis</taxon>
        <taxon>Dinophilidae</taxon>
        <taxon>Dimorphilus</taxon>
    </lineage>
</organism>
<name>A0A7I8VAT2_9ANNE</name>
<evidence type="ECO:0000256" key="5">
    <source>
        <dbReference type="SAM" id="MobiDB-lite"/>
    </source>
</evidence>
<keyword evidence="2" id="KW-0547">Nucleotide-binding</keyword>
<dbReference type="AlphaFoldDB" id="A0A7I8VAT2"/>
<dbReference type="InterPro" id="IPR027417">
    <property type="entry name" value="P-loop_NTPase"/>
</dbReference>
<dbReference type="GO" id="GO:0003924">
    <property type="term" value="F:GTPase activity"/>
    <property type="evidence" value="ECO:0007669"/>
    <property type="project" value="InterPro"/>
</dbReference>
<evidence type="ECO:0000313" key="7">
    <source>
        <dbReference type="Proteomes" id="UP000549394"/>
    </source>
</evidence>
<evidence type="ECO:0000313" key="6">
    <source>
        <dbReference type="EMBL" id="CAD5112424.1"/>
    </source>
</evidence>
<evidence type="ECO:0000256" key="3">
    <source>
        <dbReference type="ARBA" id="ARBA00023134"/>
    </source>
</evidence>
<dbReference type="SUPFAM" id="SSF52540">
    <property type="entry name" value="P-loop containing nucleoside triphosphate hydrolases"/>
    <property type="match status" value="1"/>
</dbReference>
<dbReference type="InterPro" id="IPR050305">
    <property type="entry name" value="Small_GTPase_Rab"/>
</dbReference>
<evidence type="ECO:0000256" key="2">
    <source>
        <dbReference type="ARBA" id="ARBA00022741"/>
    </source>
</evidence>
<keyword evidence="7" id="KW-1185">Reference proteome</keyword>
<evidence type="ECO:0000256" key="1">
    <source>
        <dbReference type="ARBA" id="ARBA00006270"/>
    </source>
</evidence>
<dbReference type="PROSITE" id="PS51421">
    <property type="entry name" value="RAS"/>
    <property type="match status" value="1"/>
</dbReference>
<proteinExistence type="inferred from homology"/>
<dbReference type="Pfam" id="PF00071">
    <property type="entry name" value="Ras"/>
    <property type="match status" value="1"/>
</dbReference>
<dbReference type="PROSITE" id="PS51419">
    <property type="entry name" value="RAB"/>
    <property type="match status" value="1"/>
</dbReference>
<sequence length="83" mass="9340">MILGNKCDLVEKRQVPKDKGEMIAEEHNIPFLETSAKSNENVEKAFYQLAEAILDKTPNKESDNRGPVDIRNSSDSRQSKCCS</sequence>
<dbReference type="PANTHER" id="PTHR47980">
    <property type="entry name" value="LD44762P"/>
    <property type="match status" value="1"/>
</dbReference>
<dbReference type="Gene3D" id="3.40.50.300">
    <property type="entry name" value="P-loop containing nucleotide triphosphate hydrolases"/>
    <property type="match status" value="1"/>
</dbReference>
<comment type="caution">
    <text evidence="6">The sequence shown here is derived from an EMBL/GenBank/DDBJ whole genome shotgun (WGS) entry which is preliminary data.</text>
</comment>
<dbReference type="GO" id="GO:0005525">
    <property type="term" value="F:GTP binding"/>
    <property type="evidence" value="ECO:0007669"/>
    <property type="project" value="UniProtKB-KW"/>
</dbReference>
<reference evidence="6 7" key="1">
    <citation type="submission" date="2020-08" db="EMBL/GenBank/DDBJ databases">
        <authorList>
            <person name="Hejnol A."/>
        </authorList>
    </citation>
    <scope>NUCLEOTIDE SEQUENCE [LARGE SCALE GENOMIC DNA]</scope>
</reference>
<evidence type="ECO:0000256" key="4">
    <source>
        <dbReference type="ARBA" id="ARBA00023289"/>
    </source>
</evidence>
<keyword evidence="4" id="KW-0449">Lipoprotein</keyword>
<gene>
    <name evidence="6" type="ORF">DGYR_LOCUS1567</name>
</gene>
<comment type="similarity">
    <text evidence="1">Belongs to the small GTPase superfamily. Rab family.</text>
</comment>
<dbReference type="InterPro" id="IPR001806">
    <property type="entry name" value="Small_GTPase"/>
</dbReference>
<dbReference type="EMBL" id="CAJFCJ010000002">
    <property type="protein sequence ID" value="CAD5112424.1"/>
    <property type="molecule type" value="Genomic_DNA"/>
</dbReference>
<dbReference type="OrthoDB" id="9989112at2759"/>
<dbReference type="Proteomes" id="UP000549394">
    <property type="component" value="Unassembled WGS sequence"/>
</dbReference>
<keyword evidence="4" id="KW-0636">Prenylation</keyword>
<dbReference type="SMART" id="SM00175">
    <property type="entry name" value="RAB"/>
    <property type="match status" value="1"/>
</dbReference>
<keyword evidence="3" id="KW-0342">GTP-binding</keyword>